<feature type="transmembrane region" description="Helical" evidence="1">
    <location>
        <begin position="52"/>
        <end position="71"/>
    </location>
</feature>
<proteinExistence type="predicted"/>
<keyword evidence="1" id="KW-0812">Transmembrane</keyword>
<organism evidence="2 3">
    <name type="scientific">Nonomuraea angiospora</name>
    <dbReference type="NCBI Taxonomy" id="46172"/>
    <lineage>
        <taxon>Bacteria</taxon>
        <taxon>Bacillati</taxon>
        <taxon>Actinomycetota</taxon>
        <taxon>Actinomycetes</taxon>
        <taxon>Streptosporangiales</taxon>
        <taxon>Streptosporangiaceae</taxon>
        <taxon>Nonomuraea</taxon>
    </lineage>
</organism>
<sequence length="106" mass="11760">MLEGLETGTDYMALIALTLCAVVFLVGVFTLIAKRLPPWVPARKSAYWKPFAWAQIFMSASLTTILLPQVLDVDPLLRMILMVPAVCFLVTSTVFNVMAFRSPGPR</sequence>
<evidence type="ECO:0000313" key="3">
    <source>
        <dbReference type="Proteomes" id="UP000633509"/>
    </source>
</evidence>
<protein>
    <submittedName>
        <fullName evidence="2">Uncharacterized protein</fullName>
    </submittedName>
</protein>
<accession>A0ABR9M7V3</accession>
<dbReference type="Proteomes" id="UP000633509">
    <property type="component" value="Unassembled WGS sequence"/>
</dbReference>
<dbReference type="EMBL" id="JADBEK010000001">
    <property type="protein sequence ID" value="MBE1588969.1"/>
    <property type="molecule type" value="Genomic_DNA"/>
</dbReference>
<keyword evidence="3" id="KW-1185">Reference proteome</keyword>
<keyword evidence="1" id="KW-0472">Membrane</keyword>
<comment type="caution">
    <text evidence="2">The sequence shown here is derived from an EMBL/GenBank/DDBJ whole genome shotgun (WGS) entry which is preliminary data.</text>
</comment>
<evidence type="ECO:0000256" key="1">
    <source>
        <dbReference type="SAM" id="Phobius"/>
    </source>
</evidence>
<evidence type="ECO:0000313" key="2">
    <source>
        <dbReference type="EMBL" id="MBE1588969.1"/>
    </source>
</evidence>
<feature type="transmembrane region" description="Helical" evidence="1">
    <location>
        <begin position="77"/>
        <end position="100"/>
    </location>
</feature>
<reference evidence="2 3" key="1">
    <citation type="submission" date="2020-10" db="EMBL/GenBank/DDBJ databases">
        <title>Sequencing the genomes of 1000 actinobacteria strains.</title>
        <authorList>
            <person name="Klenk H.-P."/>
        </authorList>
    </citation>
    <scope>NUCLEOTIDE SEQUENCE [LARGE SCALE GENOMIC DNA]</scope>
    <source>
        <strain evidence="2 3">DSM 43173</strain>
    </source>
</reference>
<gene>
    <name evidence="2" type="ORF">H4W80_007227</name>
</gene>
<dbReference type="RefSeq" id="WP_192789088.1">
    <property type="nucleotide sequence ID" value="NZ_JADBEK010000001.1"/>
</dbReference>
<name>A0ABR9M7V3_9ACTN</name>
<keyword evidence="1" id="KW-1133">Transmembrane helix</keyword>
<feature type="transmembrane region" description="Helical" evidence="1">
    <location>
        <begin position="12"/>
        <end position="32"/>
    </location>
</feature>